<gene>
    <name evidence="2" type="ORF">B0H15DRAFT_806902</name>
</gene>
<keyword evidence="3" id="KW-1185">Reference proteome</keyword>
<feature type="compositionally biased region" description="Acidic residues" evidence="1">
    <location>
        <begin position="8"/>
        <end position="18"/>
    </location>
</feature>
<feature type="region of interest" description="Disordered" evidence="1">
    <location>
        <begin position="1"/>
        <end position="32"/>
    </location>
</feature>
<proteinExistence type="predicted"/>
<evidence type="ECO:0000313" key="3">
    <source>
        <dbReference type="Proteomes" id="UP001222325"/>
    </source>
</evidence>
<name>A0AAD6XIG9_9AGAR</name>
<evidence type="ECO:0000313" key="2">
    <source>
        <dbReference type="EMBL" id="KAJ7073239.1"/>
    </source>
</evidence>
<protein>
    <submittedName>
        <fullName evidence="2">Uncharacterized protein</fullName>
    </submittedName>
</protein>
<comment type="caution">
    <text evidence="2">The sequence shown here is derived from an EMBL/GenBank/DDBJ whole genome shotgun (WGS) entry which is preliminary data.</text>
</comment>
<dbReference type="AlphaFoldDB" id="A0AAD6XIG9"/>
<accession>A0AAD6XIG9</accession>
<dbReference type="Proteomes" id="UP001222325">
    <property type="component" value="Unassembled WGS sequence"/>
</dbReference>
<feature type="region of interest" description="Disordered" evidence="1">
    <location>
        <begin position="339"/>
        <end position="359"/>
    </location>
</feature>
<sequence>MADREVIEIDSSDSEPEMETQTQKPEEGMASRTCPGEELEGLLRNGLGFEGIFAYFQRYSASDAPNPFLWIEGLGSIGIPLNAREANVVLASAAPLSVDVDSSKRKFEQAAAQVGPLQPSLSVPYSISAGPAALKALAGKKSLDPIYKLRKLFLQEAGSQFTTFSETDSKYAFTSSMFPIFDAETIGSLVVLLPCTLDGAQLEFRHADNVDLSHQSGTSASVMAAESTKTFYIAAVKAFSNTVPGSKPHKLVPAAELEGVGCARGGLLGNTQVTESAHSPRVYIIDKPPTAVDTVANTQKSMSLLAELGDSAMQRQILEADYDWILAKISLSNIPNAASQKRPATQLAAGKTAKKARAS</sequence>
<dbReference type="EMBL" id="JARJCN010000119">
    <property type="protein sequence ID" value="KAJ7073239.1"/>
    <property type="molecule type" value="Genomic_DNA"/>
</dbReference>
<evidence type="ECO:0000256" key="1">
    <source>
        <dbReference type="SAM" id="MobiDB-lite"/>
    </source>
</evidence>
<reference evidence="2" key="1">
    <citation type="submission" date="2023-03" db="EMBL/GenBank/DDBJ databases">
        <title>Massive genome expansion in bonnet fungi (Mycena s.s.) driven by repeated elements and novel gene families across ecological guilds.</title>
        <authorList>
            <consortium name="Lawrence Berkeley National Laboratory"/>
            <person name="Harder C.B."/>
            <person name="Miyauchi S."/>
            <person name="Viragh M."/>
            <person name="Kuo A."/>
            <person name="Thoen E."/>
            <person name="Andreopoulos B."/>
            <person name="Lu D."/>
            <person name="Skrede I."/>
            <person name="Drula E."/>
            <person name="Henrissat B."/>
            <person name="Morin E."/>
            <person name="Kohler A."/>
            <person name="Barry K."/>
            <person name="LaButti K."/>
            <person name="Morin E."/>
            <person name="Salamov A."/>
            <person name="Lipzen A."/>
            <person name="Mereny Z."/>
            <person name="Hegedus B."/>
            <person name="Baldrian P."/>
            <person name="Stursova M."/>
            <person name="Weitz H."/>
            <person name="Taylor A."/>
            <person name="Grigoriev I.V."/>
            <person name="Nagy L.G."/>
            <person name="Martin F."/>
            <person name="Kauserud H."/>
        </authorList>
    </citation>
    <scope>NUCLEOTIDE SEQUENCE</scope>
    <source>
        <strain evidence="2">CBHHK173m</strain>
    </source>
</reference>
<organism evidence="2 3">
    <name type="scientific">Mycena belliarum</name>
    <dbReference type="NCBI Taxonomy" id="1033014"/>
    <lineage>
        <taxon>Eukaryota</taxon>
        <taxon>Fungi</taxon>
        <taxon>Dikarya</taxon>
        <taxon>Basidiomycota</taxon>
        <taxon>Agaricomycotina</taxon>
        <taxon>Agaricomycetes</taxon>
        <taxon>Agaricomycetidae</taxon>
        <taxon>Agaricales</taxon>
        <taxon>Marasmiineae</taxon>
        <taxon>Mycenaceae</taxon>
        <taxon>Mycena</taxon>
    </lineage>
</organism>